<dbReference type="AlphaFoldDB" id="W9H099"/>
<dbReference type="PROSITE" id="PS00211">
    <property type="entry name" value="ABC_TRANSPORTER_1"/>
    <property type="match status" value="1"/>
</dbReference>
<evidence type="ECO:0000256" key="9">
    <source>
        <dbReference type="ARBA" id="ARBA00022989"/>
    </source>
</evidence>
<keyword evidence="15" id="KW-1185">Reference proteome</keyword>
<dbReference type="PANTHER" id="PTHR43297:SF2">
    <property type="entry name" value="DIPEPTIDE TRANSPORT ATP-BINDING PROTEIN DPPD"/>
    <property type="match status" value="1"/>
</dbReference>
<keyword evidence="7" id="KW-0547">Nucleotide-binding</keyword>
<feature type="transmembrane region" description="Helical" evidence="11">
    <location>
        <begin position="188"/>
        <end position="214"/>
    </location>
</feature>
<dbReference type="InterPro" id="IPR003439">
    <property type="entry name" value="ABC_transporter-like_ATP-bd"/>
</dbReference>
<dbReference type="PROSITE" id="PS50893">
    <property type="entry name" value="ABC_TRANSPORTER_2"/>
    <property type="match status" value="1"/>
</dbReference>
<proteinExistence type="inferred from homology"/>
<evidence type="ECO:0000256" key="7">
    <source>
        <dbReference type="ARBA" id="ARBA00022741"/>
    </source>
</evidence>
<dbReference type="Pfam" id="PF08352">
    <property type="entry name" value="oligo_HPY"/>
    <property type="match status" value="1"/>
</dbReference>
<protein>
    <recommendedName>
        <fullName evidence="16">Peptide ABC transporter permease</fullName>
    </recommendedName>
</protein>
<dbReference type="SMART" id="SM00382">
    <property type="entry name" value="AAA"/>
    <property type="match status" value="1"/>
</dbReference>
<comment type="subcellular location">
    <subcellularLocation>
        <location evidence="1">Cell inner membrane</location>
        <topology evidence="1">Peripheral membrane protein</topology>
    </subcellularLocation>
    <subcellularLocation>
        <location evidence="2 11">Cell membrane</location>
        <topology evidence="2 11">Multi-pass membrane protein</topology>
    </subcellularLocation>
</comment>
<evidence type="ECO:0000256" key="11">
    <source>
        <dbReference type="RuleBase" id="RU363032"/>
    </source>
</evidence>
<dbReference type="SUPFAM" id="SSF52540">
    <property type="entry name" value="P-loop containing nucleoside triphosphate hydrolases"/>
    <property type="match status" value="1"/>
</dbReference>
<organism evidence="14 15">
    <name type="scientific">Skermanella stibiiresistens SB22</name>
    <dbReference type="NCBI Taxonomy" id="1385369"/>
    <lineage>
        <taxon>Bacteria</taxon>
        <taxon>Pseudomonadati</taxon>
        <taxon>Pseudomonadota</taxon>
        <taxon>Alphaproteobacteria</taxon>
        <taxon>Rhodospirillales</taxon>
        <taxon>Azospirillaceae</taxon>
        <taxon>Skermanella</taxon>
    </lineage>
</organism>
<evidence type="ECO:0000256" key="2">
    <source>
        <dbReference type="ARBA" id="ARBA00004651"/>
    </source>
</evidence>
<dbReference type="InterPro" id="IPR003593">
    <property type="entry name" value="AAA+_ATPase"/>
</dbReference>
<comment type="similarity">
    <text evidence="3">Belongs to the ABC transporter superfamily.</text>
</comment>
<dbReference type="CDD" id="cd03257">
    <property type="entry name" value="ABC_NikE_OppD_transporters"/>
    <property type="match status" value="1"/>
</dbReference>
<keyword evidence="9 11" id="KW-1133">Transmembrane helix</keyword>
<keyword evidence="6 11" id="KW-0812">Transmembrane</keyword>
<evidence type="ECO:0000256" key="1">
    <source>
        <dbReference type="ARBA" id="ARBA00004417"/>
    </source>
</evidence>
<dbReference type="RefSeq" id="WP_037457358.1">
    <property type="nucleotide sequence ID" value="NZ_AVFL01000019.1"/>
</dbReference>
<keyword evidence="10 11" id="KW-0472">Membrane</keyword>
<dbReference type="InterPro" id="IPR013563">
    <property type="entry name" value="Oligopep_ABC_C"/>
</dbReference>
<evidence type="ECO:0000256" key="6">
    <source>
        <dbReference type="ARBA" id="ARBA00022692"/>
    </source>
</evidence>
<dbReference type="InterPro" id="IPR027417">
    <property type="entry name" value="P-loop_NTPase"/>
</dbReference>
<keyword evidence="8" id="KW-0067">ATP-binding</keyword>
<dbReference type="STRING" id="1385369.N825_13745"/>
<reference evidence="14 15" key="1">
    <citation type="submission" date="2013-08" db="EMBL/GenBank/DDBJ databases">
        <title>The genome sequence of Skermanella stibiiresistens.</title>
        <authorList>
            <person name="Zhu W."/>
            <person name="Wang G."/>
        </authorList>
    </citation>
    <scope>NUCLEOTIDE SEQUENCE [LARGE SCALE GENOMIC DNA]</scope>
    <source>
        <strain evidence="14 15">SB22</strain>
    </source>
</reference>
<dbReference type="GO" id="GO:0005886">
    <property type="term" value="C:plasma membrane"/>
    <property type="evidence" value="ECO:0007669"/>
    <property type="project" value="UniProtKB-SubCell"/>
</dbReference>
<dbReference type="InterPro" id="IPR000515">
    <property type="entry name" value="MetI-like"/>
</dbReference>
<dbReference type="SUPFAM" id="SSF161098">
    <property type="entry name" value="MetI-like"/>
    <property type="match status" value="1"/>
</dbReference>
<feature type="transmembrane region" description="Helical" evidence="11">
    <location>
        <begin position="116"/>
        <end position="142"/>
    </location>
</feature>
<dbReference type="GO" id="GO:0005524">
    <property type="term" value="F:ATP binding"/>
    <property type="evidence" value="ECO:0007669"/>
    <property type="project" value="UniProtKB-KW"/>
</dbReference>
<evidence type="ECO:0000259" key="13">
    <source>
        <dbReference type="PROSITE" id="PS50928"/>
    </source>
</evidence>
<evidence type="ECO:0000256" key="8">
    <source>
        <dbReference type="ARBA" id="ARBA00022840"/>
    </source>
</evidence>
<evidence type="ECO:0000259" key="12">
    <source>
        <dbReference type="PROSITE" id="PS50893"/>
    </source>
</evidence>
<dbReference type="GO" id="GO:0016887">
    <property type="term" value="F:ATP hydrolysis activity"/>
    <property type="evidence" value="ECO:0007669"/>
    <property type="project" value="InterPro"/>
</dbReference>
<evidence type="ECO:0000256" key="10">
    <source>
        <dbReference type="ARBA" id="ARBA00023136"/>
    </source>
</evidence>
<dbReference type="Proteomes" id="UP000019486">
    <property type="component" value="Unassembled WGS sequence"/>
</dbReference>
<keyword evidence="5" id="KW-1003">Cell membrane</keyword>
<dbReference type="Gene3D" id="3.40.50.300">
    <property type="entry name" value="P-loop containing nucleotide triphosphate hydrolases"/>
    <property type="match status" value="1"/>
</dbReference>
<comment type="similarity">
    <text evidence="11">Belongs to the binding-protein-dependent transport system permease family.</text>
</comment>
<evidence type="ECO:0008006" key="16">
    <source>
        <dbReference type="Google" id="ProtNLM"/>
    </source>
</evidence>
<dbReference type="NCBIfam" id="TIGR01727">
    <property type="entry name" value="oligo_HPY"/>
    <property type="match status" value="1"/>
</dbReference>
<dbReference type="PANTHER" id="PTHR43297">
    <property type="entry name" value="OLIGOPEPTIDE TRANSPORT ATP-BINDING PROTEIN APPD"/>
    <property type="match status" value="1"/>
</dbReference>
<dbReference type="OrthoDB" id="9815712at2"/>
<dbReference type="Gene3D" id="1.10.3720.10">
    <property type="entry name" value="MetI-like"/>
    <property type="match status" value="1"/>
</dbReference>
<evidence type="ECO:0000256" key="4">
    <source>
        <dbReference type="ARBA" id="ARBA00022448"/>
    </source>
</evidence>
<dbReference type="FunFam" id="3.40.50.300:FF:000016">
    <property type="entry name" value="Oligopeptide ABC transporter ATP-binding component"/>
    <property type="match status" value="1"/>
</dbReference>
<feature type="domain" description="ABC transporter" evidence="12">
    <location>
        <begin position="301"/>
        <end position="557"/>
    </location>
</feature>
<name>W9H099_9PROT</name>
<evidence type="ECO:0000313" key="15">
    <source>
        <dbReference type="Proteomes" id="UP000019486"/>
    </source>
</evidence>
<dbReference type="Pfam" id="PF00005">
    <property type="entry name" value="ABC_tran"/>
    <property type="match status" value="1"/>
</dbReference>
<gene>
    <name evidence="14" type="ORF">N825_13745</name>
</gene>
<feature type="domain" description="ABC transmembrane type-1" evidence="13">
    <location>
        <begin position="67"/>
        <end position="251"/>
    </location>
</feature>
<dbReference type="InterPro" id="IPR035906">
    <property type="entry name" value="MetI-like_sf"/>
</dbReference>
<dbReference type="InterPro" id="IPR017871">
    <property type="entry name" value="ABC_transporter-like_CS"/>
</dbReference>
<keyword evidence="4 11" id="KW-0813">Transport</keyword>
<dbReference type="InterPro" id="IPR050388">
    <property type="entry name" value="ABC_Ni/Peptide_Import"/>
</dbReference>
<evidence type="ECO:0000256" key="5">
    <source>
        <dbReference type="ARBA" id="ARBA00022475"/>
    </source>
</evidence>
<accession>W9H099</accession>
<evidence type="ECO:0000313" key="14">
    <source>
        <dbReference type="EMBL" id="EWY38266.1"/>
    </source>
</evidence>
<dbReference type="EMBL" id="AVFL01000019">
    <property type="protein sequence ID" value="EWY38266.1"/>
    <property type="molecule type" value="Genomic_DNA"/>
</dbReference>
<dbReference type="PATRIC" id="fig|1385369.3.peg.4630"/>
<dbReference type="PROSITE" id="PS50928">
    <property type="entry name" value="ABC_TM1"/>
    <property type="match status" value="1"/>
</dbReference>
<feature type="transmembrane region" description="Helical" evidence="11">
    <location>
        <begin position="71"/>
        <end position="95"/>
    </location>
</feature>
<evidence type="ECO:0000256" key="3">
    <source>
        <dbReference type="ARBA" id="ARBA00005417"/>
    </source>
</evidence>
<dbReference type="GO" id="GO:0055085">
    <property type="term" value="P:transmembrane transport"/>
    <property type="evidence" value="ECO:0007669"/>
    <property type="project" value="InterPro"/>
</dbReference>
<dbReference type="Pfam" id="PF00528">
    <property type="entry name" value="BPD_transp_1"/>
    <property type="match status" value="1"/>
</dbReference>
<comment type="caution">
    <text evidence="14">The sequence shown here is derived from an EMBL/GenBank/DDBJ whole genome shotgun (WGS) entry which is preliminary data.</text>
</comment>
<sequence length="627" mass="67111">MIKHTTLIFAALFLTTIVLLAVAAPMLPLVDPVKMDILGRMAGPSLAHPLGQDEYGRDVLSRIAFGARASLGVALTGAILAALVGVTLGLVGAYFQGWAEQATMRPLDVILSFPPMLLALLAVTLMGPGVQTLSVILALLFAPTYARVTFGEVLTVRNQEYIEAAKALGHRPTRILARTILPNVAGPILVQFSLVVAAGIVLESGLSFLGLGVVPPTPSWGLMVRGARPFMEANPLGLIWPCVALVLTVFSINRICDAMRDLFDPKASAAVLPVSRLLAGTGIGRSRARPAAPAAFDGTLLDIRHLSTEISTPRGTIRAIDGVSLQVKPGEAVALVGESGSGKSMTGLSVMQLLPRKVGRIADGEVWYASRDGQRTDLAHVPANLFRRFRGREMAMVFQEPMASLNPVYTVGFQLIEALTAHGQMTKRDAWDGARRMLERVGIPDPERRLNEYPHQLSGGMRQRVAIAIALCGDPSLIIADEPTTALDVTIQAQILDLLEEIQAAAGIGLVFITHNLGVVAEIADRVVVMYCGQVIEEGPVDDIFHNPRHPYTRGLLASVPRPEDMAGQHKRLSSIPGTVPSPLALPPGCRFAPRCDHATSACVVAVPELEAVSANQNTRCIRWKEI</sequence>
<dbReference type="GO" id="GO:0015833">
    <property type="term" value="P:peptide transport"/>
    <property type="evidence" value="ECO:0007669"/>
    <property type="project" value="InterPro"/>
</dbReference>
<dbReference type="CDD" id="cd06261">
    <property type="entry name" value="TM_PBP2"/>
    <property type="match status" value="1"/>
</dbReference>